<dbReference type="AlphaFoldDB" id="D7M9P7"/>
<dbReference type="Proteomes" id="UP000008694">
    <property type="component" value="Unassembled WGS sequence"/>
</dbReference>
<accession>D7M9P7</accession>
<protein>
    <submittedName>
        <fullName evidence="1">Predicted protein</fullName>
    </submittedName>
</protein>
<reference evidence="2" key="1">
    <citation type="journal article" date="2011" name="Nat. Genet.">
        <title>The Arabidopsis lyrata genome sequence and the basis of rapid genome size change.</title>
        <authorList>
            <person name="Hu T.T."/>
            <person name="Pattyn P."/>
            <person name="Bakker E.G."/>
            <person name="Cao J."/>
            <person name="Cheng J.-F."/>
            <person name="Clark R.M."/>
            <person name="Fahlgren N."/>
            <person name="Fawcett J.A."/>
            <person name="Grimwood J."/>
            <person name="Gundlach H."/>
            <person name="Haberer G."/>
            <person name="Hollister J.D."/>
            <person name="Ossowski S."/>
            <person name="Ottilar R.P."/>
            <person name="Salamov A.A."/>
            <person name="Schneeberger K."/>
            <person name="Spannagl M."/>
            <person name="Wang X."/>
            <person name="Yang L."/>
            <person name="Nasrallah M.E."/>
            <person name="Bergelson J."/>
            <person name="Carrington J.C."/>
            <person name="Gaut B.S."/>
            <person name="Schmutz J."/>
            <person name="Mayer K.F.X."/>
            <person name="Van de Peer Y."/>
            <person name="Grigoriev I.V."/>
            <person name="Nordborg M."/>
            <person name="Weigel D."/>
            <person name="Guo Y.-L."/>
        </authorList>
    </citation>
    <scope>NUCLEOTIDE SEQUENCE [LARGE SCALE GENOMIC DNA]</scope>
    <source>
        <strain evidence="2">cv. MN47</strain>
    </source>
</reference>
<proteinExistence type="predicted"/>
<dbReference type="EMBL" id="GL348719">
    <property type="protein sequence ID" value="EFH45507.1"/>
    <property type="molecule type" value="Genomic_DNA"/>
</dbReference>
<sequence length="68" mass="7345">MRIDQSALTIRILVSNCNVSSLVLKIGRLGADRKGTAAILSKSIKKIGDPIFVRLDRLGVRLARLDGA</sequence>
<name>D7M9P7_ARALL</name>
<organism evidence="2">
    <name type="scientific">Arabidopsis lyrata subsp. lyrata</name>
    <name type="common">Lyre-leaved rock-cress</name>
    <dbReference type="NCBI Taxonomy" id="81972"/>
    <lineage>
        <taxon>Eukaryota</taxon>
        <taxon>Viridiplantae</taxon>
        <taxon>Streptophyta</taxon>
        <taxon>Embryophyta</taxon>
        <taxon>Tracheophyta</taxon>
        <taxon>Spermatophyta</taxon>
        <taxon>Magnoliopsida</taxon>
        <taxon>eudicotyledons</taxon>
        <taxon>Gunneridae</taxon>
        <taxon>Pentapetalae</taxon>
        <taxon>rosids</taxon>
        <taxon>malvids</taxon>
        <taxon>Brassicales</taxon>
        <taxon>Brassicaceae</taxon>
        <taxon>Camelineae</taxon>
        <taxon>Arabidopsis</taxon>
    </lineage>
</organism>
<evidence type="ECO:0000313" key="2">
    <source>
        <dbReference type="Proteomes" id="UP000008694"/>
    </source>
</evidence>
<gene>
    <name evidence="1" type="ORF">ARALYDRAFT_913163</name>
</gene>
<evidence type="ECO:0000313" key="1">
    <source>
        <dbReference type="EMBL" id="EFH45507.1"/>
    </source>
</evidence>
<dbReference type="HOGENOM" id="CLU_2797422_0_0_1"/>
<keyword evidence="2" id="KW-1185">Reference proteome</keyword>
<dbReference type="Gramene" id="scaffold_700905.1">
    <property type="protein sequence ID" value="scaffold_700905.1"/>
    <property type="gene ID" value="scaffold_700905.1"/>
</dbReference>